<dbReference type="Proteomes" id="UP000808388">
    <property type="component" value="Unassembled WGS sequence"/>
</dbReference>
<keyword evidence="1 4" id="KW-0560">Oxidoreductase</keyword>
<comment type="function">
    <text evidence="4">Has an important function as a repair enzyme for proteins that have been inactivated by oxidation. Catalyzes the reversible oxidation-reduction of methionine sulfoxide in proteins to methionine.</text>
</comment>
<evidence type="ECO:0000256" key="3">
    <source>
        <dbReference type="ARBA" id="ARBA00048782"/>
    </source>
</evidence>
<dbReference type="InterPro" id="IPR002569">
    <property type="entry name" value="Met_Sox_Rdtase_MsrA_dom"/>
</dbReference>
<comment type="catalytic activity">
    <reaction evidence="3 4">
        <text>[thioredoxin]-disulfide + L-methionine + H2O = L-methionine (S)-S-oxide + [thioredoxin]-dithiol</text>
        <dbReference type="Rhea" id="RHEA:19993"/>
        <dbReference type="Rhea" id="RHEA-COMP:10698"/>
        <dbReference type="Rhea" id="RHEA-COMP:10700"/>
        <dbReference type="ChEBI" id="CHEBI:15377"/>
        <dbReference type="ChEBI" id="CHEBI:29950"/>
        <dbReference type="ChEBI" id="CHEBI:50058"/>
        <dbReference type="ChEBI" id="CHEBI:57844"/>
        <dbReference type="ChEBI" id="CHEBI:58772"/>
        <dbReference type="EC" id="1.8.4.11"/>
    </reaction>
</comment>
<dbReference type="SUPFAM" id="SSF55068">
    <property type="entry name" value="Peptide methionine sulfoxide reductase"/>
    <property type="match status" value="1"/>
</dbReference>
<name>A0A9D6LT09_9BACT</name>
<dbReference type="AlphaFoldDB" id="A0A9D6LT09"/>
<comment type="similarity">
    <text evidence="4">Belongs to the MsrA Met sulfoxide reductase family.</text>
</comment>
<evidence type="ECO:0000256" key="1">
    <source>
        <dbReference type="ARBA" id="ARBA00023002"/>
    </source>
</evidence>
<dbReference type="Pfam" id="PF01625">
    <property type="entry name" value="PMSR"/>
    <property type="match status" value="1"/>
</dbReference>
<gene>
    <name evidence="4 6" type="primary">msrA</name>
    <name evidence="6" type="ORF">HY220_00255</name>
</gene>
<evidence type="ECO:0000313" key="7">
    <source>
        <dbReference type="Proteomes" id="UP000808388"/>
    </source>
</evidence>
<sequence length="186" mass="20622">MAKTIQRVAFGGGCFWCTEAVFLELKGVANVTPGYAGGALSADGKNPTYGQVSSGKTGHAEVILIEYDPSIISFQTLLDVFFISHDPTTLNRQGNDVGTQYRSVILFSTDDQKKEAEASIADLAGEKKYSRAIVTEVVPLGAFYPAEEYHREYYQRHPTEGYSQYVIEPKMQKLKKERPDLLKSNV</sequence>
<evidence type="ECO:0000256" key="2">
    <source>
        <dbReference type="ARBA" id="ARBA00047806"/>
    </source>
</evidence>
<evidence type="ECO:0000256" key="4">
    <source>
        <dbReference type="HAMAP-Rule" id="MF_01401"/>
    </source>
</evidence>
<protein>
    <recommendedName>
        <fullName evidence="4">Peptide methionine sulfoxide reductase MsrA</fullName>
        <shortName evidence="4">Protein-methionine-S-oxide reductase</shortName>
        <ecNumber evidence="4">1.8.4.11</ecNumber>
    </recommendedName>
    <alternativeName>
        <fullName evidence="4">Peptide-methionine (S)-S-oxide reductase</fullName>
        <shortName evidence="4">Peptide Met(O) reductase</shortName>
    </alternativeName>
</protein>
<dbReference type="EC" id="1.8.4.11" evidence="4"/>
<dbReference type="NCBIfam" id="TIGR00401">
    <property type="entry name" value="msrA"/>
    <property type="match status" value="1"/>
</dbReference>
<proteinExistence type="inferred from homology"/>
<reference evidence="6" key="1">
    <citation type="submission" date="2020-07" db="EMBL/GenBank/DDBJ databases">
        <title>Huge and variable diversity of episymbiotic CPR bacteria and DPANN archaea in groundwater ecosystems.</title>
        <authorList>
            <person name="He C.Y."/>
            <person name="Keren R."/>
            <person name="Whittaker M."/>
            <person name="Farag I.F."/>
            <person name="Doudna J."/>
            <person name="Cate J.H.D."/>
            <person name="Banfield J.F."/>
        </authorList>
    </citation>
    <scope>NUCLEOTIDE SEQUENCE</scope>
    <source>
        <strain evidence="6">NC_groundwater_972_Pr1_S-0.2um_49_27</strain>
    </source>
</reference>
<accession>A0A9D6LT09</accession>
<dbReference type="GO" id="GO:0008113">
    <property type="term" value="F:peptide-methionine (S)-S-oxide reductase activity"/>
    <property type="evidence" value="ECO:0007669"/>
    <property type="project" value="UniProtKB-UniRule"/>
</dbReference>
<dbReference type="EMBL" id="JACQCQ010000002">
    <property type="protein sequence ID" value="MBI3627169.1"/>
    <property type="molecule type" value="Genomic_DNA"/>
</dbReference>
<feature type="domain" description="Peptide methionine sulphoxide reductase MsrA" evidence="5">
    <location>
        <begin position="8"/>
        <end position="163"/>
    </location>
</feature>
<feature type="active site" evidence="4">
    <location>
        <position position="14"/>
    </location>
</feature>
<dbReference type="InterPro" id="IPR036509">
    <property type="entry name" value="Met_Sox_Rdtase_MsrA_sf"/>
</dbReference>
<evidence type="ECO:0000259" key="5">
    <source>
        <dbReference type="Pfam" id="PF01625"/>
    </source>
</evidence>
<comment type="catalytic activity">
    <reaction evidence="2 4">
        <text>L-methionyl-[protein] + [thioredoxin]-disulfide + H2O = L-methionyl-(S)-S-oxide-[protein] + [thioredoxin]-dithiol</text>
        <dbReference type="Rhea" id="RHEA:14217"/>
        <dbReference type="Rhea" id="RHEA-COMP:10698"/>
        <dbReference type="Rhea" id="RHEA-COMP:10700"/>
        <dbReference type="Rhea" id="RHEA-COMP:12313"/>
        <dbReference type="Rhea" id="RHEA-COMP:12315"/>
        <dbReference type="ChEBI" id="CHEBI:15377"/>
        <dbReference type="ChEBI" id="CHEBI:16044"/>
        <dbReference type="ChEBI" id="CHEBI:29950"/>
        <dbReference type="ChEBI" id="CHEBI:44120"/>
        <dbReference type="ChEBI" id="CHEBI:50058"/>
        <dbReference type="EC" id="1.8.4.11"/>
    </reaction>
</comment>
<dbReference type="HAMAP" id="MF_01401">
    <property type="entry name" value="MsrA"/>
    <property type="match status" value="1"/>
</dbReference>
<dbReference type="Gene3D" id="3.30.1060.10">
    <property type="entry name" value="Peptide methionine sulphoxide reductase MsrA"/>
    <property type="match status" value="1"/>
</dbReference>
<comment type="caution">
    <text evidence="6">The sequence shown here is derived from an EMBL/GenBank/DDBJ whole genome shotgun (WGS) entry which is preliminary data.</text>
</comment>
<organism evidence="6 7">
    <name type="scientific">Candidatus Sungiibacteriota bacterium</name>
    <dbReference type="NCBI Taxonomy" id="2750080"/>
    <lineage>
        <taxon>Bacteria</taxon>
        <taxon>Candidatus Sungiibacteriota</taxon>
    </lineage>
</organism>
<dbReference type="PANTHER" id="PTHR43774">
    <property type="entry name" value="PEPTIDE METHIONINE SULFOXIDE REDUCTASE"/>
    <property type="match status" value="1"/>
</dbReference>
<evidence type="ECO:0000313" key="6">
    <source>
        <dbReference type="EMBL" id="MBI3627169.1"/>
    </source>
</evidence>
<dbReference type="PANTHER" id="PTHR43774:SF1">
    <property type="entry name" value="PEPTIDE METHIONINE SULFOXIDE REDUCTASE MSRA 2"/>
    <property type="match status" value="1"/>
</dbReference>